<dbReference type="AlphaFoldDB" id="A0A090X9X1"/>
<evidence type="ECO:0000313" key="2">
    <source>
        <dbReference type="EMBL" id="JAC93611.1"/>
    </source>
</evidence>
<feature type="non-terminal residue" evidence="2">
    <location>
        <position position="1"/>
    </location>
</feature>
<feature type="compositionally biased region" description="Polar residues" evidence="1">
    <location>
        <begin position="28"/>
        <end position="43"/>
    </location>
</feature>
<reference evidence="2" key="1">
    <citation type="journal article" date="2015" name="PLoS Negl. Trop. Dis.">
        <title>Deep Sequencing Analysis of the Ixodes ricinus Haemocytome.</title>
        <authorList>
            <person name="Kotsyfakis M."/>
            <person name="Kopacek P."/>
            <person name="Franta Z."/>
            <person name="Pedra J.H."/>
            <person name="Ribeiro J.M."/>
        </authorList>
    </citation>
    <scope>NUCLEOTIDE SEQUENCE</scope>
</reference>
<feature type="region of interest" description="Disordered" evidence="1">
    <location>
        <begin position="17"/>
        <end position="44"/>
    </location>
</feature>
<dbReference type="EMBL" id="GBIH01001099">
    <property type="protein sequence ID" value="JAC93611.1"/>
    <property type="molecule type" value="mRNA"/>
</dbReference>
<proteinExistence type="evidence at transcript level"/>
<accession>A0A090X9X1</accession>
<organism evidence="2">
    <name type="scientific">Ixodes ricinus</name>
    <name type="common">Common tick</name>
    <name type="synonym">Acarus ricinus</name>
    <dbReference type="NCBI Taxonomy" id="34613"/>
    <lineage>
        <taxon>Eukaryota</taxon>
        <taxon>Metazoa</taxon>
        <taxon>Ecdysozoa</taxon>
        <taxon>Arthropoda</taxon>
        <taxon>Chelicerata</taxon>
        <taxon>Arachnida</taxon>
        <taxon>Acari</taxon>
        <taxon>Parasitiformes</taxon>
        <taxon>Ixodida</taxon>
        <taxon>Ixodoidea</taxon>
        <taxon>Ixodidae</taxon>
        <taxon>Ixodinae</taxon>
        <taxon>Ixodes</taxon>
    </lineage>
</organism>
<sequence>TRSNSNFVLSHIPQAGRRSGSRLVSPVCTASPQRPNHFSSPSGPANRLAGVVHVFRSDGGPKVKASRARICCDGPGFGGGGVTIRRPTAYH</sequence>
<evidence type="ECO:0000256" key="1">
    <source>
        <dbReference type="SAM" id="MobiDB-lite"/>
    </source>
</evidence>
<name>A0A090X9X1_IXORI</name>
<protein>
    <submittedName>
        <fullName evidence="2">Uncharacterized protein</fullName>
    </submittedName>
</protein>